<gene>
    <name evidence="4" type="ORF">BW737_002565</name>
</gene>
<evidence type="ECO:0000256" key="2">
    <source>
        <dbReference type="SAM" id="MobiDB-lite"/>
    </source>
</evidence>
<dbReference type="SUPFAM" id="SSF51735">
    <property type="entry name" value="NAD(P)-binding Rossmann-fold domains"/>
    <property type="match status" value="1"/>
</dbReference>
<accession>A0ABX4MD20</accession>
<protein>
    <submittedName>
        <fullName evidence="4">Gfo/Idh/MocA family oxidoreductase</fullName>
    </submittedName>
</protein>
<feature type="compositionally biased region" description="Basic and acidic residues" evidence="2">
    <location>
        <begin position="16"/>
        <end position="30"/>
    </location>
</feature>
<dbReference type="InterPro" id="IPR036291">
    <property type="entry name" value="NAD(P)-bd_dom_sf"/>
</dbReference>
<name>A0ABX4MD20_9ACTO</name>
<keyword evidence="1" id="KW-0560">Oxidoreductase</keyword>
<keyword evidence="5" id="KW-1185">Reference proteome</keyword>
<dbReference type="PANTHER" id="PTHR43818">
    <property type="entry name" value="BCDNA.GH03377"/>
    <property type="match status" value="1"/>
</dbReference>
<sequence>MAGIATAPRRASLHVWDGRADTGRRPEYRGAGRARPGRGRVGSVKRAPAIVVVGIHGHGAGHLRHVLELQDHGRTRLAATVDLQPPEVETGAPHWETLRRCLEAVDADVVIIATPIATHLELATTALSGGCDVLLEKPPTASMEDYHRLQMTADRSGRLVQVGFQALGSTAVPWLRRALAAEMIGSVRAVGIEGCWSRPISYWRRARWAGRRSLDGRDVVDGVLTNPFAHAFASALTILGCGRSDAVGPITLDQYRVNDIQADDTSTARIQNRAGVPITAALTLCAGSEAPPLITFYGDQGAVVLAYTEDRARQLDAHGNTVAAIEYGRRDLLCNLLSARRGEEELLVPLESVSGFMVLLETVRLAPDPRPIAPELVTWRDEPTADGLDRAPVLRDAAEWVHRCASTGQTFREAGAPWATAGGSSLRCFS</sequence>
<evidence type="ECO:0000313" key="4">
    <source>
        <dbReference type="EMBL" id="PHP53398.1"/>
    </source>
</evidence>
<proteinExistence type="predicted"/>
<dbReference type="Proteomes" id="UP000194577">
    <property type="component" value="Unassembled WGS sequence"/>
</dbReference>
<dbReference type="InterPro" id="IPR000683">
    <property type="entry name" value="Gfo/Idh/MocA-like_OxRdtase_N"/>
</dbReference>
<dbReference type="EMBL" id="MTPX02000019">
    <property type="protein sequence ID" value="PHP53398.1"/>
    <property type="molecule type" value="Genomic_DNA"/>
</dbReference>
<dbReference type="Gene3D" id="3.40.50.720">
    <property type="entry name" value="NAD(P)-binding Rossmann-like Domain"/>
    <property type="match status" value="1"/>
</dbReference>
<dbReference type="PANTHER" id="PTHR43818:SF11">
    <property type="entry name" value="BCDNA.GH03377"/>
    <property type="match status" value="1"/>
</dbReference>
<feature type="domain" description="Gfo/Idh/MocA-like oxidoreductase N-terminal" evidence="3">
    <location>
        <begin position="53"/>
        <end position="164"/>
    </location>
</feature>
<dbReference type="Pfam" id="PF01408">
    <property type="entry name" value="GFO_IDH_MocA"/>
    <property type="match status" value="1"/>
</dbReference>
<reference evidence="4 5" key="1">
    <citation type="submission" date="2017-10" db="EMBL/GenBank/DDBJ databases">
        <title>Draft genome sequence of cellulolytic Actinomyces sp CtC72 isolated from cattle rumen fluid.</title>
        <authorList>
            <person name="Joshi A.J."/>
            <person name="Vasudevan G."/>
            <person name="Lanjekar V.B."/>
            <person name="Hivarkar S."/>
            <person name="Engineer A."/>
            <person name="Pore S.D."/>
            <person name="Dhakephalkar P.K."/>
            <person name="Dagar S."/>
        </authorList>
    </citation>
    <scope>NUCLEOTIDE SEQUENCE [LARGE SCALE GENOMIC DNA]</scope>
    <source>
        <strain evidence="5">CtC72</strain>
    </source>
</reference>
<feature type="region of interest" description="Disordered" evidence="2">
    <location>
        <begin position="15"/>
        <end position="42"/>
    </location>
</feature>
<dbReference type="InterPro" id="IPR050463">
    <property type="entry name" value="Gfo/Idh/MocA_oxidrdct_glycsds"/>
</dbReference>
<organism evidence="4 5">
    <name type="scientific">Actinomyces ruminis</name>
    <dbReference type="NCBI Taxonomy" id="1937003"/>
    <lineage>
        <taxon>Bacteria</taxon>
        <taxon>Bacillati</taxon>
        <taxon>Actinomycetota</taxon>
        <taxon>Actinomycetes</taxon>
        <taxon>Actinomycetales</taxon>
        <taxon>Actinomycetaceae</taxon>
        <taxon>Actinomyces</taxon>
    </lineage>
</organism>
<evidence type="ECO:0000259" key="3">
    <source>
        <dbReference type="Pfam" id="PF01408"/>
    </source>
</evidence>
<evidence type="ECO:0000256" key="1">
    <source>
        <dbReference type="ARBA" id="ARBA00023002"/>
    </source>
</evidence>
<comment type="caution">
    <text evidence="4">The sequence shown here is derived from an EMBL/GenBank/DDBJ whole genome shotgun (WGS) entry which is preliminary data.</text>
</comment>
<dbReference type="SUPFAM" id="SSF55347">
    <property type="entry name" value="Glyceraldehyde-3-phosphate dehydrogenase-like, C-terminal domain"/>
    <property type="match status" value="1"/>
</dbReference>
<dbReference type="Gene3D" id="3.30.360.10">
    <property type="entry name" value="Dihydrodipicolinate Reductase, domain 2"/>
    <property type="match status" value="1"/>
</dbReference>
<evidence type="ECO:0000313" key="5">
    <source>
        <dbReference type="Proteomes" id="UP000194577"/>
    </source>
</evidence>